<evidence type="ECO:0000256" key="1">
    <source>
        <dbReference type="ARBA" id="ARBA00022723"/>
    </source>
</evidence>
<dbReference type="EMBL" id="JACHJD010000061">
    <property type="protein sequence ID" value="MBB5110051.1"/>
    <property type="molecule type" value="Genomic_DNA"/>
</dbReference>
<sequence>MRTAVGSVVSVPCQPSISPSVYETARLVALAPWLAGDAARIDFLLATQEPDGSWGGYRGTYAWVPTLSAVDALFSAAARGGPAARRAAQAGLLYLTTVAPDTTLPDTVGVELLIPALQESLRSQLNSAVPSPSGVDPHLHRKIALRVCSLTAIPAKLLHSYEAIAAHCPPPGAPPADSGCLVGSSPAATAAWIVASGGPDCHPGLVRQLETATADHRGPVSCPTPITNFELLWVRYAQEIEGHLDRERTAAELTATLTPRGVHGAPGLSPDVDDTAVALYLLSRLGYQVDTQVLHRFADGGHYACYPGEDTPSTSANAHVLEALGSARDSFHTRAKISEWLTACQHPEGSWSDKWHASPYYAVYCCAPALHRYGTGAAAHTAVHRALTWLRATQRPDGSWGGWTSTAEETAYALLALARCDALQPREAARALPHLTSHGGSHSPSPLWHDKDLYCPVRVVHATIRAARRAAVGADG</sequence>
<dbReference type="GO" id="GO:0016102">
    <property type="term" value="P:diterpenoid biosynthetic process"/>
    <property type="evidence" value="ECO:0007669"/>
    <property type="project" value="TreeGrafter"/>
</dbReference>
<keyword evidence="1" id="KW-0479">Metal-binding</keyword>
<dbReference type="Gene3D" id="1.50.10.20">
    <property type="match status" value="1"/>
</dbReference>
<accession>A0A7W8EZM3</accession>
<dbReference type="PANTHER" id="PTHR31739:SF25">
    <property type="entry name" value="(E,E)-GERANYLLINALOOL SYNTHASE"/>
    <property type="match status" value="1"/>
</dbReference>
<organism evidence="3 4">
    <name type="scientific">Streptomyces spectabilis</name>
    <dbReference type="NCBI Taxonomy" id="68270"/>
    <lineage>
        <taxon>Bacteria</taxon>
        <taxon>Bacillati</taxon>
        <taxon>Actinomycetota</taxon>
        <taxon>Actinomycetes</taxon>
        <taxon>Kitasatosporales</taxon>
        <taxon>Streptomycetaceae</taxon>
        <taxon>Streptomyces</taxon>
    </lineage>
</organism>
<dbReference type="SUPFAM" id="SSF48239">
    <property type="entry name" value="Terpenoid cyclases/Protein prenyltransferases"/>
    <property type="match status" value="2"/>
</dbReference>
<evidence type="ECO:0000313" key="3">
    <source>
        <dbReference type="EMBL" id="MBB5110051.1"/>
    </source>
</evidence>
<comment type="caution">
    <text evidence="3">The sequence shown here is derived from an EMBL/GenBank/DDBJ whole genome shotgun (WGS) entry which is preliminary data.</text>
</comment>
<dbReference type="Proteomes" id="UP000549009">
    <property type="component" value="Unassembled WGS sequence"/>
</dbReference>
<dbReference type="InterPro" id="IPR008930">
    <property type="entry name" value="Terpenoid_cyclase/PrenylTrfase"/>
</dbReference>
<dbReference type="Gene3D" id="1.50.10.160">
    <property type="match status" value="1"/>
</dbReference>
<proteinExistence type="predicted"/>
<name>A0A7W8EZM3_STRST</name>
<reference evidence="3 4" key="1">
    <citation type="submission" date="2020-08" db="EMBL/GenBank/DDBJ databases">
        <title>Genomic Encyclopedia of Type Strains, Phase III (KMG-III): the genomes of soil and plant-associated and newly described type strains.</title>
        <authorList>
            <person name="Whitman W."/>
        </authorList>
    </citation>
    <scope>NUCLEOTIDE SEQUENCE [LARGE SCALE GENOMIC DNA]</scope>
    <source>
        <strain evidence="3 4">CECT 3146</strain>
    </source>
</reference>
<dbReference type="RefSeq" id="WP_373303894.1">
    <property type="nucleotide sequence ID" value="NZ_BMSQ01000061.1"/>
</dbReference>
<dbReference type="GO" id="GO:0010333">
    <property type="term" value="F:terpene synthase activity"/>
    <property type="evidence" value="ECO:0007669"/>
    <property type="project" value="InterPro"/>
</dbReference>
<evidence type="ECO:0000313" key="4">
    <source>
        <dbReference type="Proteomes" id="UP000549009"/>
    </source>
</evidence>
<evidence type="ECO:0000259" key="2">
    <source>
        <dbReference type="Pfam" id="PF13243"/>
    </source>
</evidence>
<dbReference type="InterPro" id="IPR032696">
    <property type="entry name" value="SQ_cyclase_C"/>
</dbReference>
<dbReference type="SMR" id="A0A7W8EZM3"/>
<dbReference type="InterPro" id="IPR050148">
    <property type="entry name" value="Terpene_synthase-like"/>
</dbReference>
<dbReference type="GO" id="GO:0000287">
    <property type="term" value="F:magnesium ion binding"/>
    <property type="evidence" value="ECO:0007669"/>
    <property type="project" value="TreeGrafter"/>
</dbReference>
<feature type="domain" description="Squalene cyclase C-terminal" evidence="2">
    <location>
        <begin position="310"/>
        <end position="437"/>
    </location>
</feature>
<gene>
    <name evidence="3" type="ORF">FHS40_009181</name>
</gene>
<keyword evidence="4" id="KW-1185">Reference proteome</keyword>
<dbReference type="CDD" id="cd00688">
    <property type="entry name" value="ISOPREN_C2_like"/>
    <property type="match status" value="1"/>
</dbReference>
<dbReference type="Pfam" id="PF13243">
    <property type="entry name" value="SQHop_cyclase_C"/>
    <property type="match status" value="1"/>
</dbReference>
<dbReference type="AlphaFoldDB" id="A0A7W8EZM3"/>
<protein>
    <recommendedName>
        <fullName evidence="2">Squalene cyclase C-terminal domain-containing protein</fullName>
    </recommendedName>
</protein>
<dbReference type="PANTHER" id="PTHR31739">
    <property type="entry name" value="ENT-COPALYL DIPHOSPHATE SYNTHASE, CHLOROPLASTIC"/>
    <property type="match status" value="1"/>
</dbReference>